<dbReference type="AlphaFoldDB" id="A0A7C4ZIP3"/>
<dbReference type="Proteomes" id="UP000885759">
    <property type="component" value="Unassembled WGS sequence"/>
</dbReference>
<proteinExistence type="predicted"/>
<reference evidence="1" key="1">
    <citation type="journal article" date="2020" name="mSystems">
        <title>Genome- and Community-Level Interaction Insights into Carbon Utilization and Element Cycling Functions of Hydrothermarchaeota in Hydrothermal Sediment.</title>
        <authorList>
            <person name="Zhou Z."/>
            <person name="Liu Y."/>
            <person name="Xu W."/>
            <person name="Pan J."/>
            <person name="Luo Z.H."/>
            <person name="Li M."/>
        </authorList>
    </citation>
    <scope>NUCLEOTIDE SEQUENCE [LARGE SCALE GENOMIC DNA]</scope>
    <source>
        <strain evidence="1">HyVt-570</strain>
    </source>
</reference>
<protein>
    <submittedName>
        <fullName evidence="1">Uncharacterized protein</fullName>
    </submittedName>
</protein>
<dbReference type="EMBL" id="DRPZ01000229">
    <property type="protein sequence ID" value="HGY10161.1"/>
    <property type="molecule type" value="Genomic_DNA"/>
</dbReference>
<evidence type="ECO:0000313" key="1">
    <source>
        <dbReference type="EMBL" id="HGY10161.1"/>
    </source>
</evidence>
<sequence>MRATRLDAIMTDLEVFSRYAPAQVDAFGTVLATFEGGYGGGTLLVWSPRAWATEVLRRLPRTFRGRIVLGLDASPSDRAPFAHALERVAPEAVLLVEEGSGLFHAGGGWKEIATENGSRKVALEHPEAALELERVAPTGLRYREPRAYPAWNSPALDGSRSGARAPQGAAARERGLKVYAAGLLNLDEAWTSLFRLD</sequence>
<comment type="caution">
    <text evidence="1">The sequence shown here is derived from an EMBL/GenBank/DDBJ whole genome shotgun (WGS) entry which is preliminary data.</text>
</comment>
<gene>
    <name evidence="1" type="ORF">ENK37_08955</name>
</gene>
<organism evidence="1">
    <name type="scientific">Oceanithermus profundus</name>
    <dbReference type="NCBI Taxonomy" id="187137"/>
    <lineage>
        <taxon>Bacteria</taxon>
        <taxon>Thermotogati</taxon>
        <taxon>Deinococcota</taxon>
        <taxon>Deinococci</taxon>
        <taxon>Thermales</taxon>
        <taxon>Thermaceae</taxon>
        <taxon>Oceanithermus</taxon>
    </lineage>
</organism>
<name>A0A7C4ZIP3_9DEIN</name>
<accession>A0A7C4ZIP3</accession>